<organism evidence="2 3">
    <name type="scientific">Halosegnis rubeus</name>
    <dbReference type="NCBI Taxonomy" id="2212850"/>
    <lineage>
        <taxon>Archaea</taxon>
        <taxon>Methanobacteriati</taxon>
        <taxon>Methanobacteriota</taxon>
        <taxon>Stenosarchaea group</taxon>
        <taxon>Halobacteria</taxon>
        <taxon>Halobacteriales</taxon>
        <taxon>Natronomonadaceae</taxon>
        <taxon>Halosegnis</taxon>
    </lineage>
</organism>
<name>A0A5N5U3B6_9EURY</name>
<reference evidence="2 3" key="1">
    <citation type="submission" date="2019-10" db="EMBL/GenBank/DDBJ databases">
        <title>Unraveling microbial dark matter from salterns through culturing: the case of the genus Halosegnis.</title>
        <authorList>
            <person name="Duran-Viseras A."/>
            <person name="Andrei A.-S."/>
            <person name="Vera-Gargallo B."/>
            <person name="Ghai R."/>
            <person name="Sanchez-Porro C."/>
            <person name="Ventosa A."/>
        </authorList>
    </citation>
    <scope>NUCLEOTIDE SEQUENCE [LARGE SCALE GENOMIC DNA]</scope>
    <source>
        <strain evidence="2 3">F18-79</strain>
    </source>
</reference>
<feature type="compositionally biased region" description="Basic residues" evidence="1">
    <location>
        <begin position="51"/>
        <end position="62"/>
    </location>
</feature>
<evidence type="ECO:0000313" key="2">
    <source>
        <dbReference type="EMBL" id="KAB7513054.1"/>
    </source>
</evidence>
<feature type="region of interest" description="Disordered" evidence="1">
    <location>
        <begin position="1"/>
        <end position="95"/>
    </location>
</feature>
<comment type="caution">
    <text evidence="2">The sequence shown here is derived from an EMBL/GenBank/DDBJ whole genome shotgun (WGS) entry which is preliminary data.</text>
</comment>
<evidence type="ECO:0000313" key="3">
    <source>
        <dbReference type="Proteomes" id="UP000326865"/>
    </source>
</evidence>
<proteinExistence type="predicted"/>
<sequence length="147" mass="16338">MCRAVEPYHRRPEDGVQAGQPDGERHVDGNRGAEIHGDDVGVHGDDEHDRHRDHRLVQRVRHVGVGVEPRHDTHEAVRSGDEREAEPNEDGFAHRPVHLVREVPVGGESSRQLGIHGCQSERGQQGRADADTVDATEGHVIPSVRHR</sequence>
<feature type="compositionally biased region" description="Basic and acidic residues" evidence="1">
    <location>
        <begin position="1"/>
        <end position="14"/>
    </location>
</feature>
<protein>
    <submittedName>
        <fullName evidence="2">Uncharacterized protein</fullName>
    </submittedName>
</protein>
<accession>A0A5N5U3B6</accession>
<dbReference type="AlphaFoldDB" id="A0A5N5U3B6"/>
<dbReference type="Proteomes" id="UP000326865">
    <property type="component" value="Unassembled WGS sequence"/>
</dbReference>
<gene>
    <name evidence="2" type="ORF">DM867_11135</name>
</gene>
<feature type="region of interest" description="Disordered" evidence="1">
    <location>
        <begin position="107"/>
        <end position="147"/>
    </location>
</feature>
<keyword evidence="3" id="KW-1185">Reference proteome</keyword>
<evidence type="ECO:0000256" key="1">
    <source>
        <dbReference type="SAM" id="MobiDB-lite"/>
    </source>
</evidence>
<dbReference type="EMBL" id="QKKZ01000005">
    <property type="protein sequence ID" value="KAB7513054.1"/>
    <property type="molecule type" value="Genomic_DNA"/>
</dbReference>
<feature type="compositionally biased region" description="Basic and acidic residues" evidence="1">
    <location>
        <begin position="68"/>
        <end position="86"/>
    </location>
</feature>
<feature type="compositionally biased region" description="Basic and acidic residues" evidence="1">
    <location>
        <begin position="22"/>
        <end position="50"/>
    </location>
</feature>